<dbReference type="OrthoDB" id="9815750at2"/>
<dbReference type="Pfam" id="PF02518">
    <property type="entry name" value="HATPase_c"/>
    <property type="match status" value="1"/>
</dbReference>
<keyword evidence="6" id="KW-0418">Kinase</keyword>
<dbReference type="RefSeq" id="WP_017712390.1">
    <property type="nucleotide sequence ID" value="NZ_KB235937.1"/>
</dbReference>
<comment type="caution">
    <text evidence="10">The sequence shown here is derived from an EMBL/GenBank/DDBJ whole genome shotgun (WGS) entry which is preliminary data.</text>
</comment>
<evidence type="ECO:0000256" key="7">
    <source>
        <dbReference type="ARBA" id="ARBA00022840"/>
    </source>
</evidence>
<dbReference type="InterPro" id="IPR003594">
    <property type="entry name" value="HATPase_dom"/>
</dbReference>
<dbReference type="EMBL" id="AJTX02000006">
    <property type="protein sequence ID" value="KKI98933.1"/>
    <property type="molecule type" value="Genomic_DNA"/>
</dbReference>
<dbReference type="GO" id="GO:0004673">
    <property type="term" value="F:protein histidine kinase activity"/>
    <property type="evidence" value="ECO:0007669"/>
    <property type="project" value="UniProtKB-EC"/>
</dbReference>
<dbReference type="InterPro" id="IPR036890">
    <property type="entry name" value="HATPase_C_sf"/>
</dbReference>
<evidence type="ECO:0000259" key="9">
    <source>
        <dbReference type="PROSITE" id="PS50109"/>
    </source>
</evidence>
<dbReference type="PANTHER" id="PTHR43065">
    <property type="entry name" value="SENSOR HISTIDINE KINASE"/>
    <property type="match status" value="1"/>
</dbReference>
<reference evidence="10" key="1">
    <citation type="submission" date="2012-04" db="EMBL/GenBank/DDBJ databases">
        <authorList>
            <person name="Borisov I.G."/>
            <person name="Ivanikova N.V."/>
            <person name="Pinevich A.V."/>
        </authorList>
    </citation>
    <scope>NUCLEOTIDE SEQUENCE</scope>
    <source>
        <strain evidence="10">CALU 1027</strain>
    </source>
</reference>
<evidence type="ECO:0000256" key="4">
    <source>
        <dbReference type="ARBA" id="ARBA00022679"/>
    </source>
</evidence>
<dbReference type="PANTHER" id="PTHR43065:SF10">
    <property type="entry name" value="PEROXIDE STRESS-ACTIVATED HISTIDINE KINASE MAK3"/>
    <property type="match status" value="1"/>
</dbReference>
<keyword evidence="5" id="KW-0547">Nucleotide-binding</keyword>
<dbReference type="GO" id="GO:0005524">
    <property type="term" value="F:ATP binding"/>
    <property type="evidence" value="ECO:0007669"/>
    <property type="project" value="UniProtKB-KW"/>
</dbReference>
<evidence type="ECO:0000256" key="6">
    <source>
        <dbReference type="ARBA" id="ARBA00022777"/>
    </source>
</evidence>
<dbReference type="GO" id="GO:0000160">
    <property type="term" value="P:phosphorelay signal transduction system"/>
    <property type="evidence" value="ECO:0007669"/>
    <property type="project" value="UniProtKB-KW"/>
</dbReference>
<dbReference type="InterPro" id="IPR004358">
    <property type="entry name" value="Sig_transdc_His_kin-like_C"/>
</dbReference>
<evidence type="ECO:0000256" key="8">
    <source>
        <dbReference type="ARBA" id="ARBA00023012"/>
    </source>
</evidence>
<dbReference type="AlphaFoldDB" id="A0A0M2PW94"/>
<dbReference type="EC" id="2.7.13.3" evidence="2"/>
<name>A0A0M2PW94_PROHO</name>
<dbReference type="SMART" id="SM00387">
    <property type="entry name" value="HATPase_c"/>
    <property type="match status" value="1"/>
</dbReference>
<dbReference type="InterPro" id="IPR005467">
    <property type="entry name" value="His_kinase_dom"/>
</dbReference>
<evidence type="ECO:0000256" key="5">
    <source>
        <dbReference type="ARBA" id="ARBA00022741"/>
    </source>
</evidence>
<keyword evidence="7" id="KW-0067">ATP-binding</keyword>
<dbReference type="PRINTS" id="PR00344">
    <property type="entry name" value="BCTRLSENSOR"/>
</dbReference>
<accession>A0A0M2PW94</accession>
<evidence type="ECO:0000256" key="2">
    <source>
        <dbReference type="ARBA" id="ARBA00012438"/>
    </source>
</evidence>
<organism evidence="10 11">
    <name type="scientific">Prochlorothrix hollandica PCC 9006 = CALU 1027</name>
    <dbReference type="NCBI Taxonomy" id="317619"/>
    <lineage>
        <taxon>Bacteria</taxon>
        <taxon>Bacillati</taxon>
        <taxon>Cyanobacteriota</taxon>
        <taxon>Cyanophyceae</taxon>
        <taxon>Prochlorotrichales</taxon>
        <taxon>Prochlorotrichaceae</taxon>
        <taxon>Prochlorothrix</taxon>
    </lineage>
</organism>
<evidence type="ECO:0000313" key="10">
    <source>
        <dbReference type="EMBL" id="KKI98933.1"/>
    </source>
</evidence>
<sequence length="158" mass="17406">MNEGLLLESCLYKAFTDHYPSLSASFPESRYAKELNQVCLHILSNAIDALYEAMVINQAKGIDFHPAIDIKILAISDQERVSIQIHNNGPEIPQNIQSKLFDPFFTTKPVGQGVGLGLAESYKIIVDQHGGDLWCQSSPHGTTFSLSIPITQAAYLKS</sequence>
<evidence type="ECO:0000256" key="1">
    <source>
        <dbReference type="ARBA" id="ARBA00000085"/>
    </source>
</evidence>
<keyword evidence="11" id="KW-1185">Reference proteome</keyword>
<dbReference type="Gene3D" id="3.30.565.10">
    <property type="entry name" value="Histidine kinase-like ATPase, C-terminal domain"/>
    <property type="match status" value="1"/>
</dbReference>
<dbReference type="eggNOG" id="COG4191">
    <property type="taxonomic scope" value="Bacteria"/>
</dbReference>
<keyword evidence="4" id="KW-0808">Transferase</keyword>
<keyword evidence="8" id="KW-0902">Two-component regulatory system</keyword>
<dbReference type="STRING" id="317619.GCA_000332315_01927"/>
<dbReference type="Proteomes" id="UP000034681">
    <property type="component" value="Unassembled WGS sequence"/>
</dbReference>
<proteinExistence type="predicted"/>
<protein>
    <recommendedName>
        <fullName evidence="2">histidine kinase</fullName>
        <ecNumber evidence="2">2.7.13.3</ecNumber>
    </recommendedName>
</protein>
<keyword evidence="3" id="KW-0597">Phosphoprotein</keyword>
<feature type="domain" description="Histidine kinase" evidence="9">
    <location>
        <begin position="34"/>
        <end position="152"/>
    </location>
</feature>
<dbReference type="SUPFAM" id="SSF55874">
    <property type="entry name" value="ATPase domain of HSP90 chaperone/DNA topoisomerase II/histidine kinase"/>
    <property type="match status" value="1"/>
</dbReference>
<evidence type="ECO:0000256" key="3">
    <source>
        <dbReference type="ARBA" id="ARBA00022553"/>
    </source>
</evidence>
<evidence type="ECO:0000313" key="11">
    <source>
        <dbReference type="Proteomes" id="UP000034681"/>
    </source>
</evidence>
<dbReference type="PROSITE" id="PS50109">
    <property type="entry name" value="HIS_KIN"/>
    <property type="match status" value="1"/>
</dbReference>
<comment type="catalytic activity">
    <reaction evidence="1">
        <text>ATP + protein L-histidine = ADP + protein N-phospho-L-histidine.</text>
        <dbReference type="EC" id="2.7.13.3"/>
    </reaction>
</comment>
<gene>
    <name evidence="10" type="ORF">PROH_13960</name>
</gene>